<feature type="domain" description="Peptidase M13 N-terminal" evidence="10">
    <location>
        <begin position="36"/>
        <end position="414"/>
    </location>
</feature>
<keyword evidence="6" id="KW-0862">Zinc</keyword>
<dbReference type="InterPro" id="IPR008753">
    <property type="entry name" value="Peptidase_M13_N"/>
</dbReference>
<keyword evidence="4" id="KW-0479">Metal-binding</keyword>
<organism evidence="11 12">
    <name type="scientific">Metallibacterium scheffleri</name>
    <dbReference type="NCBI Taxonomy" id="993689"/>
    <lineage>
        <taxon>Bacteria</taxon>
        <taxon>Pseudomonadati</taxon>
        <taxon>Pseudomonadota</taxon>
        <taxon>Gammaproteobacteria</taxon>
        <taxon>Lysobacterales</taxon>
        <taxon>Rhodanobacteraceae</taxon>
        <taxon>Metallibacterium</taxon>
    </lineage>
</organism>
<evidence type="ECO:0000256" key="2">
    <source>
        <dbReference type="ARBA" id="ARBA00007357"/>
    </source>
</evidence>
<evidence type="ECO:0000256" key="1">
    <source>
        <dbReference type="ARBA" id="ARBA00001947"/>
    </source>
</evidence>
<evidence type="ECO:0000259" key="9">
    <source>
        <dbReference type="Pfam" id="PF01431"/>
    </source>
</evidence>
<dbReference type="InterPro" id="IPR000718">
    <property type="entry name" value="Peptidase_M13"/>
</dbReference>
<dbReference type="Pfam" id="PF05649">
    <property type="entry name" value="Peptidase_M13_N"/>
    <property type="match status" value="1"/>
</dbReference>
<evidence type="ECO:0000256" key="7">
    <source>
        <dbReference type="ARBA" id="ARBA00023049"/>
    </source>
</evidence>
<evidence type="ECO:0000256" key="3">
    <source>
        <dbReference type="ARBA" id="ARBA00022670"/>
    </source>
</evidence>
<dbReference type="Gene3D" id="3.40.390.10">
    <property type="entry name" value="Collagenase (Catalytic Domain)"/>
    <property type="match status" value="1"/>
</dbReference>
<evidence type="ECO:0000256" key="8">
    <source>
        <dbReference type="SAM" id="SignalP"/>
    </source>
</evidence>
<proteinExistence type="inferred from homology"/>
<dbReference type="InterPro" id="IPR024079">
    <property type="entry name" value="MetalloPept_cat_dom_sf"/>
</dbReference>
<evidence type="ECO:0000256" key="5">
    <source>
        <dbReference type="ARBA" id="ARBA00022801"/>
    </source>
</evidence>
<dbReference type="GO" id="GO:0016485">
    <property type="term" value="P:protein processing"/>
    <property type="evidence" value="ECO:0007669"/>
    <property type="project" value="TreeGrafter"/>
</dbReference>
<dbReference type="Gene3D" id="1.10.1380.10">
    <property type="entry name" value="Neutral endopeptidase , domain2"/>
    <property type="match status" value="1"/>
</dbReference>
<evidence type="ECO:0000256" key="4">
    <source>
        <dbReference type="ARBA" id="ARBA00022723"/>
    </source>
</evidence>
<accession>A0A4S3KPY3</accession>
<comment type="similarity">
    <text evidence="2">Belongs to the peptidase M13 family.</text>
</comment>
<dbReference type="Pfam" id="PF01431">
    <property type="entry name" value="Peptidase_M13"/>
    <property type="match status" value="1"/>
</dbReference>
<dbReference type="PROSITE" id="PS51885">
    <property type="entry name" value="NEPRILYSIN"/>
    <property type="match status" value="1"/>
</dbReference>
<dbReference type="Proteomes" id="UP000307749">
    <property type="component" value="Unassembled WGS sequence"/>
</dbReference>
<keyword evidence="8" id="KW-0732">Signal</keyword>
<dbReference type="InterPro" id="IPR042089">
    <property type="entry name" value="Peptidase_M13_dom_2"/>
</dbReference>
<keyword evidence="5" id="KW-0378">Hydrolase</keyword>
<reference evidence="11 12" key="1">
    <citation type="submission" date="2017-02" db="EMBL/GenBank/DDBJ databases">
        <title>Whole genome sequencing of Metallibacterium scheffleri DSM 24874 (T).</title>
        <authorList>
            <person name="Kumar S."/>
            <person name="Patil P."/>
            <person name="Patil P.B."/>
        </authorList>
    </citation>
    <scope>NUCLEOTIDE SEQUENCE [LARGE SCALE GENOMIC DNA]</scope>
    <source>
        <strain evidence="11 12">DSM 24874</strain>
    </source>
</reference>
<protein>
    <submittedName>
        <fullName evidence="11">Peptidase</fullName>
    </submittedName>
</protein>
<dbReference type="GO" id="GO:0046872">
    <property type="term" value="F:metal ion binding"/>
    <property type="evidence" value="ECO:0007669"/>
    <property type="project" value="UniProtKB-KW"/>
</dbReference>
<keyword evidence="12" id="KW-1185">Reference proteome</keyword>
<comment type="caution">
    <text evidence="11">The sequence shown here is derived from an EMBL/GenBank/DDBJ whole genome shotgun (WGS) entry which is preliminary data.</text>
</comment>
<dbReference type="AlphaFoldDB" id="A0A4S3KPY3"/>
<dbReference type="PANTHER" id="PTHR11733">
    <property type="entry name" value="ZINC METALLOPROTEASE FAMILY M13 NEPRILYSIN-RELATED"/>
    <property type="match status" value="1"/>
</dbReference>
<evidence type="ECO:0000259" key="10">
    <source>
        <dbReference type="Pfam" id="PF05649"/>
    </source>
</evidence>
<dbReference type="SUPFAM" id="SSF55486">
    <property type="entry name" value="Metalloproteases ('zincins'), catalytic domain"/>
    <property type="match status" value="1"/>
</dbReference>
<feature type="signal peptide" evidence="8">
    <location>
        <begin position="1"/>
        <end position="18"/>
    </location>
</feature>
<keyword evidence="3" id="KW-0645">Protease</keyword>
<dbReference type="InterPro" id="IPR018497">
    <property type="entry name" value="Peptidase_M13_C"/>
</dbReference>
<dbReference type="PRINTS" id="PR00786">
    <property type="entry name" value="NEPRILYSIN"/>
</dbReference>
<name>A0A4S3KPY3_9GAMM</name>
<dbReference type="GO" id="GO:0005886">
    <property type="term" value="C:plasma membrane"/>
    <property type="evidence" value="ECO:0007669"/>
    <property type="project" value="TreeGrafter"/>
</dbReference>
<dbReference type="CDD" id="cd08662">
    <property type="entry name" value="M13"/>
    <property type="match status" value="1"/>
</dbReference>
<dbReference type="EMBL" id="MWQO01000017">
    <property type="protein sequence ID" value="THD11063.1"/>
    <property type="molecule type" value="Genomic_DNA"/>
</dbReference>
<evidence type="ECO:0000313" key="11">
    <source>
        <dbReference type="EMBL" id="THD11063.1"/>
    </source>
</evidence>
<evidence type="ECO:0000313" key="12">
    <source>
        <dbReference type="Proteomes" id="UP000307749"/>
    </source>
</evidence>
<dbReference type="PANTHER" id="PTHR11733:SF167">
    <property type="entry name" value="FI17812P1-RELATED"/>
    <property type="match status" value="1"/>
</dbReference>
<feature type="chain" id="PRO_5020915469" evidence="8">
    <location>
        <begin position="19"/>
        <end position="673"/>
    </location>
</feature>
<sequence>MKPVVLAIGLALSCVAAAADNSVFNVNELDTQVSACSNLNTFVNAKWVAAHPIPADKTRWGAFDELAEKSLDIQHAIVQQAARNAATAKPGSIEQKIGYFFASGMNEAAVNAAGIQPLQPTLHAISQIMTQPQLVDYLDTSFAKGQGGLFAFGSGADFKNAKMQIGYAYQGGLGLPTPDYYTQPEHAAIRAQYVAYIQKMLELGGAPAANAARDAKAVMAFETRLAKASLKPVELRMPENQYHFVSVAEADRITPNFPWQKFFAAQGVKVGRGFSLSQPKFFAEVSTMIGAEPIATWRAYLRFHEISGAAPYLSTPFVDARFDFYNKTLGGQPQIEPRWKRVLGAVNHEMGMALGELYVAKTFTPEAKARALAMVNNLHVALKQHIEAVSWMSPATKAKAMEKWQTLLPKIGYPDTWRSWNGLSVTPDNYFANIERASAFNYRYDLAKIGKPTDRQDWGMTPQTVNAYYDPTNNTINFPAAILQPPFFYANGDDGINYGGIGAVIGHEMTHGYDDEGSQFDAYGNNVNWWSKADRAAFEARTAKLVHQFDGYAPLPGLHVNGKLTLGENIADLGGLNIAYTALQNAMKADPKLASEKIDGYTEDQRYFMSWARVWRGSVRDARQKVLLNVDPHSPAQFRAIGAPSNMAAFWQAFHCKPGQPMVRAGARQVVIW</sequence>
<feature type="domain" description="Peptidase M13 C-terminal" evidence="9">
    <location>
        <begin position="466"/>
        <end position="669"/>
    </location>
</feature>
<keyword evidence="7" id="KW-0482">Metalloprotease</keyword>
<gene>
    <name evidence="11" type="ORF">B1806_05545</name>
</gene>
<comment type="cofactor">
    <cofactor evidence="1">
        <name>Zn(2+)</name>
        <dbReference type="ChEBI" id="CHEBI:29105"/>
    </cofactor>
</comment>
<dbReference type="GO" id="GO:0004222">
    <property type="term" value="F:metalloendopeptidase activity"/>
    <property type="evidence" value="ECO:0007669"/>
    <property type="project" value="InterPro"/>
</dbReference>
<evidence type="ECO:0000256" key="6">
    <source>
        <dbReference type="ARBA" id="ARBA00022833"/>
    </source>
</evidence>
<dbReference type="STRING" id="993689.GCA_002077135_02013"/>